<dbReference type="GeneID" id="101402273"/>
<dbReference type="PROSITE" id="PS51414">
    <property type="entry name" value="HSR"/>
    <property type="match status" value="1"/>
</dbReference>
<evidence type="ECO:0000256" key="6">
    <source>
        <dbReference type="ARBA" id="ARBA00023125"/>
    </source>
</evidence>
<dbReference type="InterPro" id="IPR001487">
    <property type="entry name" value="Bromodomain"/>
</dbReference>
<evidence type="ECO:0000259" key="11">
    <source>
        <dbReference type="PROSITE" id="PS51414"/>
    </source>
</evidence>
<evidence type="ECO:0000313" key="13">
    <source>
        <dbReference type="RefSeq" id="XP_014640869.1"/>
    </source>
</evidence>
<keyword evidence="3 7" id="KW-0863">Zinc-finger</keyword>
<evidence type="ECO:0000256" key="4">
    <source>
        <dbReference type="ARBA" id="ARBA00022833"/>
    </source>
</evidence>
<feature type="domain" description="SAND" evidence="10">
    <location>
        <begin position="238"/>
        <end position="319"/>
    </location>
</feature>
<reference evidence="13" key="1">
    <citation type="submission" date="2025-08" db="UniProtKB">
        <authorList>
            <consortium name="RefSeq"/>
        </authorList>
    </citation>
    <scope>IDENTIFICATION</scope>
</reference>
<dbReference type="SUPFAM" id="SSF47370">
    <property type="entry name" value="Bromodomain"/>
    <property type="match status" value="1"/>
</dbReference>
<keyword evidence="1" id="KW-0597">Phosphoprotein</keyword>
<accession>A0ABM1CMT8</accession>
<evidence type="ECO:0000256" key="8">
    <source>
        <dbReference type="SAM" id="MobiDB-lite"/>
    </source>
</evidence>
<feature type="domain" description="PHD-type" evidence="9">
    <location>
        <begin position="334"/>
        <end position="380"/>
    </location>
</feature>
<keyword evidence="2" id="KW-0479">Metal-binding</keyword>
<evidence type="ECO:0000256" key="7">
    <source>
        <dbReference type="PROSITE-ProRule" id="PRU00146"/>
    </source>
</evidence>
<feature type="region of interest" description="Disordered" evidence="8">
    <location>
        <begin position="170"/>
        <end position="200"/>
    </location>
</feature>
<evidence type="ECO:0000256" key="3">
    <source>
        <dbReference type="ARBA" id="ARBA00022771"/>
    </source>
</evidence>
<keyword evidence="6" id="KW-0238">DNA-binding</keyword>
<dbReference type="InterPro" id="IPR000770">
    <property type="entry name" value="SAND_dom"/>
</dbReference>
<dbReference type="SUPFAM" id="SSF63763">
    <property type="entry name" value="SAND domain-like"/>
    <property type="match status" value="1"/>
</dbReference>
<dbReference type="InterPro" id="IPR013083">
    <property type="entry name" value="Znf_RING/FYVE/PHD"/>
</dbReference>
<dbReference type="SMART" id="SM00297">
    <property type="entry name" value="BROMO"/>
    <property type="match status" value="1"/>
</dbReference>
<organism evidence="12 13">
    <name type="scientific">Ceratotherium simum simum</name>
    <name type="common">Southern white rhinoceros</name>
    <dbReference type="NCBI Taxonomy" id="73337"/>
    <lineage>
        <taxon>Eukaryota</taxon>
        <taxon>Metazoa</taxon>
        <taxon>Chordata</taxon>
        <taxon>Craniata</taxon>
        <taxon>Vertebrata</taxon>
        <taxon>Euteleostomi</taxon>
        <taxon>Mammalia</taxon>
        <taxon>Eutheria</taxon>
        <taxon>Laurasiatheria</taxon>
        <taxon>Perissodactyla</taxon>
        <taxon>Rhinocerotidae</taxon>
        <taxon>Ceratotherium</taxon>
    </lineage>
</organism>
<dbReference type="PROSITE" id="PS50864">
    <property type="entry name" value="SAND"/>
    <property type="match status" value="1"/>
</dbReference>
<keyword evidence="5" id="KW-0103">Bromodomain</keyword>
<dbReference type="Pfam" id="PF03172">
    <property type="entry name" value="HSR"/>
    <property type="match status" value="1"/>
</dbReference>
<dbReference type="PROSITE" id="PS01359">
    <property type="entry name" value="ZF_PHD_1"/>
    <property type="match status" value="1"/>
</dbReference>
<dbReference type="InterPro" id="IPR036427">
    <property type="entry name" value="Bromodomain-like_sf"/>
</dbReference>
<evidence type="ECO:0000313" key="12">
    <source>
        <dbReference type="Proteomes" id="UP000694910"/>
    </source>
</evidence>
<dbReference type="InterPro" id="IPR043563">
    <property type="entry name" value="Sp110/Sp140/Sp140L-like"/>
</dbReference>
<dbReference type="Pfam" id="PF00439">
    <property type="entry name" value="Bromodomain"/>
    <property type="match status" value="1"/>
</dbReference>
<dbReference type="InterPro" id="IPR010919">
    <property type="entry name" value="SAND-like_dom_sf"/>
</dbReference>
<evidence type="ECO:0000259" key="9">
    <source>
        <dbReference type="PROSITE" id="PS50016"/>
    </source>
</evidence>
<proteinExistence type="predicted"/>
<gene>
    <name evidence="13" type="primary">LOC101402273</name>
</gene>
<dbReference type="PANTHER" id="PTHR46386:SF1">
    <property type="entry name" value="NUCLEAR BODY PROTEIN SP140-LIKE PROTEIN"/>
    <property type="match status" value="1"/>
</dbReference>
<dbReference type="Gene3D" id="1.20.920.10">
    <property type="entry name" value="Bromodomain-like"/>
    <property type="match status" value="1"/>
</dbReference>
<name>A0ABM1CMT8_CERSS</name>
<dbReference type="Gene3D" id="3.10.390.10">
    <property type="entry name" value="SAND domain-like"/>
    <property type="match status" value="1"/>
</dbReference>
<dbReference type="PANTHER" id="PTHR46386">
    <property type="entry name" value="NUCLEAR BODY PROTEIN SP140"/>
    <property type="match status" value="1"/>
</dbReference>
<feature type="domain" description="HSR" evidence="11">
    <location>
        <begin position="4"/>
        <end position="120"/>
    </location>
</feature>
<dbReference type="CDD" id="cd15626">
    <property type="entry name" value="PHD_SP110_140"/>
    <property type="match status" value="1"/>
</dbReference>
<dbReference type="SUPFAM" id="SSF57903">
    <property type="entry name" value="FYVE/PHD zinc finger"/>
    <property type="match status" value="1"/>
</dbReference>
<sequence>MVSSLPRTSTEDQNVEDRPGFVSLLMHFKRHKLEISSAIKKTFPFLEGLRDQEFITQKMYEDCENSCRNLVPVHNVVYNVLCELEKTFDLPLLGALFSKVNMQEYPDLRDIYESFKNVNSNKNFALENNGERMEEKPHIQLSLEQGIGENSHRTLTWSCTESSSYHGINNDDFSELSNGEEPLETSSSVLRSESGVPRGQEAKTENIQASDMMGAVNLGNNSTLGRSTRKRRLRMDIDESVDFHSEILPVTCGPVKGMLHKRKLKRGTSVKCIQRDGGNWVTLKEFEVSGGHEKSNNWKLSVRCGGKTLHQLIEEGSLSKPPRVYGRKKKLGDTDKCKVCLDEGKLFCCRVCLKFFHDDCHIPPMETERCLWTCTFCRMKETSGSQHCHRESEVLARRMGPKEQLKCEFLLLKVYCHVERSFFAERTNTYDELTCLDKIKKRLNEQSYRQMEAFVQDMRLIFQNYRATYKDEFEKNFKEVFAIRETNENSSLV</sequence>
<dbReference type="RefSeq" id="XP_014640869.1">
    <property type="nucleotide sequence ID" value="XM_014785383.1"/>
</dbReference>
<evidence type="ECO:0000256" key="2">
    <source>
        <dbReference type="ARBA" id="ARBA00022723"/>
    </source>
</evidence>
<protein>
    <submittedName>
        <fullName evidence="13">Nuclear body protein SP140-like protein</fullName>
    </submittedName>
</protein>
<keyword evidence="4" id="KW-0862">Zinc</keyword>
<dbReference type="InterPro" id="IPR004865">
    <property type="entry name" value="HSR_dom"/>
</dbReference>
<dbReference type="Pfam" id="PF01342">
    <property type="entry name" value="SAND"/>
    <property type="match status" value="1"/>
</dbReference>
<dbReference type="InterPro" id="IPR019786">
    <property type="entry name" value="Zinc_finger_PHD-type_CS"/>
</dbReference>
<evidence type="ECO:0000256" key="5">
    <source>
        <dbReference type="ARBA" id="ARBA00023117"/>
    </source>
</evidence>
<dbReference type="Gene3D" id="3.30.40.10">
    <property type="entry name" value="Zinc/RING finger domain, C3HC4 (zinc finger)"/>
    <property type="match status" value="1"/>
</dbReference>
<dbReference type="InterPro" id="IPR019787">
    <property type="entry name" value="Znf_PHD-finger"/>
</dbReference>
<dbReference type="PROSITE" id="PS50016">
    <property type="entry name" value="ZF_PHD_2"/>
    <property type="match status" value="1"/>
</dbReference>
<keyword evidence="12" id="KW-1185">Reference proteome</keyword>
<dbReference type="Proteomes" id="UP000694910">
    <property type="component" value="Unplaced"/>
</dbReference>
<evidence type="ECO:0000256" key="1">
    <source>
        <dbReference type="ARBA" id="ARBA00022553"/>
    </source>
</evidence>
<dbReference type="SMART" id="SM00258">
    <property type="entry name" value="SAND"/>
    <property type="match status" value="1"/>
</dbReference>
<dbReference type="InterPro" id="IPR011011">
    <property type="entry name" value="Znf_FYVE_PHD"/>
</dbReference>
<evidence type="ECO:0000259" key="10">
    <source>
        <dbReference type="PROSITE" id="PS50864"/>
    </source>
</evidence>